<dbReference type="AlphaFoldDB" id="A0A1N7IY68"/>
<dbReference type="STRING" id="484498.SAMN05421686_101125"/>
<proteinExistence type="predicted"/>
<protein>
    <submittedName>
        <fullName evidence="1">Uncharacterized protein</fullName>
    </submittedName>
</protein>
<dbReference type="Proteomes" id="UP000185639">
    <property type="component" value="Unassembled WGS sequence"/>
</dbReference>
<accession>A0A1N7IY68</accession>
<dbReference type="OrthoDB" id="9879900at2"/>
<sequence length="96" mass="10819">MTPINQSTASQALTHIKQAVAAHQIPDLSLLKSLYLERQREKKEQINALLAQQKQCIARGEAAACAMYQRHQYQANASGKAFDMNAYEHTLQPHEE</sequence>
<organism evidence="1 2">
    <name type="scientific">Thalassolituus maritimus</name>
    <dbReference type="NCBI Taxonomy" id="484498"/>
    <lineage>
        <taxon>Bacteria</taxon>
        <taxon>Pseudomonadati</taxon>
        <taxon>Pseudomonadota</taxon>
        <taxon>Gammaproteobacteria</taxon>
        <taxon>Oceanospirillales</taxon>
        <taxon>Oceanospirillaceae</taxon>
        <taxon>Thalassolituus</taxon>
    </lineage>
</organism>
<keyword evidence="2" id="KW-1185">Reference proteome</keyword>
<name>A0A1N7IY68_9GAMM</name>
<evidence type="ECO:0000313" key="2">
    <source>
        <dbReference type="Proteomes" id="UP000185639"/>
    </source>
</evidence>
<gene>
    <name evidence="1" type="ORF">SAMN05421686_101125</name>
</gene>
<evidence type="ECO:0000313" key="1">
    <source>
        <dbReference type="EMBL" id="SIS41941.1"/>
    </source>
</evidence>
<dbReference type="RefSeq" id="WP_076513355.1">
    <property type="nucleotide sequence ID" value="NZ_FTOH01000001.1"/>
</dbReference>
<reference evidence="2" key="1">
    <citation type="submission" date="2017-01" db="EMBL/GenBank/DDBJ databases">
        <authorList>
            <person name="Varghese N."/>
            <person name="Submissions S."/>
        </authorList>
    </citation>
    <scope>NUCLEOTIDE SEQUENCE [LARGE SCALE GENOMIC DNA]</scope>
    <source>
        <strain evidence="2">DSM 24913</strain>
    </source>
</reference>
<dbReference type="EMBL" id="FTOH01000001">
    <property type="protein sequence ID" value="SIS41941.1"/>
    <property type="molecule type" value="Genomic_DNA"/>
</dbReference>